<dbReference type="EMBL" id="CP001291">
    <property type="protein sequence ID" value="ACK72497.1"/>
    <property type="molecule type" value="Genomic_DNA"/>
</dbReference>
<sequence>MIGGTIPVKNGVNIHTIFTLTFLGVEIAKFRARLAILKELIQNFQGLEYLRFKTQKKSI</sequence>
<name>B7KLC5_GLOC7</name>
<evidence type="ECO:0000313" key="1">
    <source>
        <dbReference type="EMBL" id="ACK72497.1"/>
    </source>
</evidence>
<accession>B7KLC5</accession>
<proteinExistence type="predicted"/>
<keyword evidence="2" id="KW-1185">Reference proteome</keyword>
<dbReference type="Proteomes" id="UP000002384">
    <property type="component" value="Chromosome"/>
</dbReference>
<dbReference type="KEGG" id="cyc:PCC7424_4126"/>
<protein>
    <submittedName>
        <fullName evidence="1">Uncharacterized protein</fullName>
    </submittedName>
</protein>
<evidence type="ECO:0000313" key="2">
    <source>
        <dbReference type="Proteomes" id="UP000002384"/>
    </source>
</evidence>
<dbReference type="AlphaFoldDB" id="B7KLC5"/>
<dbReference type="HOGENOM" id="CLU_2952715_0_0_3"/>
<dbReference type="STRING" id="65393.PCC7424_4126"/>
<organism evidence="1 2">
    <name type="scientific">Gloeothece citriformis (strain PCC 7424)</name>
    <name type="common">Cyanothece sp. (strain PCC 7424)</name>
    <dbReference type="NCBI Taxonomy" id="65393"/>
    <lineage>
        <taxon>Bacteria</taxon>
        <taxon>Bacillati</taxon>
        <taxon>Cyanobacteriota</taxon>
        <taxon>Cyanophyceae</taxon>
        <taxon>Oscillatoriophycideae</taxon>
        <taxon>Chroococcales</taxon>
        <taxon>Aphanothecaceae</taxon>
        <taxon>Gloeothece</taxon>
        <taxon>Gloeothece citriformis</taxon>
    </lineage>
</organism>
<reference evidence="2" key="1">
    <citation type="journal article" date="2011" name="MBio">
        <title>Novel metabolic attributes of the genus Cyanothece, comprising a group of unicellular nitrogen-fixing Cyanobacteria.</title>
        <authorList>
            <person name="Bandyopadhyay A."/>
            <person name="Elvitigala T."/>
            <person name="Welsh E."/>
            <person name="Stockel J."/>
            <person name="Liberton M."/>
            <person name="Min H."/>
            <person name="Sherman L.A."/>
            <person name="Pakrasi H.B."/>
        </authorList>
    </citation>
    <scope>NUCLEOTIDE SEQUENCE [LARGE SCALE GENOMIC DNA]</scope>
    <source>
        <strain evidence="2">PCC 7424</strain>
    </source>
</reference>
<gene>
    <name evidence="1" type="ordered locus">PCC7424_4126</name>
</gene>